<dbReference type="InterPro" id="IPR051396">
    <property type="entry name" value="Bact_Antivir_Def_Nuclease"/>
</dbReference>
<dbReference type="AlphaFoldDB" id="A0A8J2TQR1"/>
<evidence type="ECO:0000313" key="2">
    <source>
        <dbReference type="EMBL" id="GFZ87548.1"/>
    </source>
</evidence>
<proteinExistence type="predicted"/>
<dbReference type="GO" id="GO:0005524">
    <property type="term" value="F:ATP binding"/>
    <property type="evidence" value="ECO:0007669"/>
    <property type="project" value="InterPro"/>
</dbReference>
<dbReference type="RefSeq" id="WP_188606111.1">
    <property type="nucleotide sequence ID" value="NZ_BMIC01000003.1"/>
</dbReference>
<dbReference type="Pfam" id="PF14491">
    <property type="entry name" value="DUF4435"/>
    <property type="match status" value="1"/>
</dbReference>
<dbReference type="SUPFAM" id="SSF52540">
    <property type="entry name" value="P-loop containing nucleoside triphosphate hydrolases"/>
    <property type="match status" value="1"/>
</dbReference>
<keyword evidence="3" id="KW-1185">Reference proteome</keyword>
<dbReference type="EMBL" id="BMIC01000003">
    <property type="protein sequence ID" value="GFZ87548.1"/>
    <property type="molecule type" value="Genomic_DNA"/>
</dbReference>
<gene>
    <name evidence="2" type="ORF">GCM10011531_18780</name>
</gene>
<accession>A0A8J2TQR1</accession>
<evidence type="ECO:0000313" key="3">
    <source>
        <dbReference type="Proteomes" id="UP000598120"/>
    </source>
</evidence>
<dbReference type="Pfam" id="PF13304">
    <property type="entry name" value="AAA_21"/>
    <property type="match status" value="1"/>
</dbReference>
<evidence type="ECO:0000259" key="1">
    <source>
        <dbReference type="SMART" id="SM00382"/>
    </source>
</evidence>
<reference evidence="2 3" key="1">
    <citation type="journal article" date="2014" name="Int. J. Syst. Evol. Microbiol.">
        <title>Complete genome sequence of Corynebacterium casei LMG S-19264T (=DSM 44701T), isolated from a smear-ripened cheese.</title>
        <authorList>
            <consortium name="US DOE Joint Genome Institute (JGI-PGF)"/>
            <person name="Walter F."/>
            <person name="Albersmeier A."/>
            <person name="Kalinowski J."/>
            <person name="Ruckert C."/>
        </authorList>
    </citation>
    <scope>NUCLEOTIDE SEQUENCE [LARGE SCALE GENOMIC DNA]</scope>
    <source>
        <strain evidence="2 3">CGMCC 1.15295</strain>
    </source>
</reference>
<dbReference type="Proteomes" id="UP000598120">
    <property type="component" value="Unassembled WGS sequence"/>
</dbReference>
<dbReference type="SMART" id="SM00382">
    <property type="entry name" value="AAA"/>
    <property type="match status" value="1"/>
</dbReference>
<dbReference type="PANTHER" id="PTHR43581">
    <property type="entry name" value="ATP/GTP PHOSPHATASE"/>
    <property type="match status" value="1"/>
</dbReference>
<name>A0A8J2TQR1_9FLAO</name>
<sequence>MTENKYKFNIPTSNNGTLNIPLTEGNTVFVLGANGVGKSTLMHNLFSQNQNHAKRILAHRQTWFTDNAMNMTASQKKSTESNIKSSDTRTYSRWKDDYSQARTSLSIFDLINSHKIRARIIADAVDGDNIELAKEHSRHQAPIEAINELLAISNIPIKIILGKDEQLFASKNGSEPYSIAELSDGERNALLIGADVLTTDPNSLIILDEPERHLHRSIISPLLTSLFRKREDCVFVISTHDIHLPIDCQESSTLLIRSCQWQGKNIKDWDADLITADLSIPISIKTDILGSKRELLFVEGQSTSLDRQIYQLIYPSVSVIPQGNCREVEKAVNGIKKTETIHWINAYGLIDTDDRTPEQIQALLEKGVAAIPFYSVEALYYHLHIIEKVAQKISELTGQEATTLYQNATENIISDISQHKERLCSKLCEKKLRNDIMLSMPKHRDIQQRGQFNVTFDLNQILQDEENYFDSLVTNSNQMELLTRYPIRETQVLNRITSGLGLNKEQYENTVRKLILDSTEIKDFYRALLQPLTELIE</sequence>
<dbReference type="InterPro" id="IPR027417">
    <property type="entry name" value="P-loop_NTPase"/>
</dbReference>
<organism evidence="2 3">
    <name type="scientific">Aquaticitalea lipolytica</name>
    <dbReference type="NCBI Taxonomy" id="1247562"/>
    <lineage>
        <taxon>Bacteria</taxon>
        <taxon>Pseudomonadati</taxon>
        <taxon>Bacteroidota</taxon>
        <taxon>Flavobacteriia</taxon>
        <taxon>Flavobacteriales</taxon>
        <taxon>Flavobacteriaceae</taxon>
        <taxon>Aquaticitalea</taxon>
    </lineage>
</organism>
<dbReference type="PANTHER" id="PTHR43581:SF2">
    <property type="entry name" value="EXCINUCLEASE ATPASE SUBUNIT"/>
    <property type="match status" value="1"/>
</dbReference>
<dbReference type="GO" id="GO:0016887">
    <property type="term" value="F:ATP hydrolysis activity"/>
    <property type="evidence" value="ECO:0007669"/>
    <property type="project" value="InterPro"/>
</dbReference>
<dbReference type="InterPro" id="IPR029492">
    <property type="entry name" value="DUF4435"/>
</dbReference>
<feature type="domain" description="AAA+ ATPase" evidence="1">
    <location>
        <begin position="24"/>
        <end position="267"/>
    </location>
</feature>
<comment type="caution">
    <text evidence="2">The sequence shown here is derived from an EMBL/GenBank/DDBJ whole genome shotgun (WGS) entry which is preliminary data.</text>
</comment>
<dbReference type="InterPro" id="IPR003593">
    <property type="entry name" value="AAA+_ATPase"/>
</dbReference>
<dbReference type="Gene3D" id="3.40.50.300">
    <property type="entry name" value="P-loop containing nucleotide triphosphate hydrolases"/>
    <property type="match status" value="1"/>
</dbReference>
<dbReference type="InterPro" id="IPR003959">
    <property type="entry name" value="ATPase_AAA_core"/>
</dbReference>
<protein>
    <recommendedName>
        <fullName evidence="1">AAA+ ATPase domain-containing protein</fullName>
    </recommendedName>
</protein>